<reference evidence="1" key="1">
    <citation type="submission" date="2020-06" db="EMBL/GenBank/DDBJ databases">
        <title>Unique genomic features of the anaerobic methanotrophic archaea.</title>
        <authorList>
            <person name="Chadwick G.L."/>
            <person name="Skennerton C.T."/>
            <person name="Laso-Perez R."/>
            <person name="Leu A.O."/>
            <person name="Speth D.R."/>
            <person name="Yu H."/>
            <person name="Morgan-Lang C."/>
            <person name="Hatzenpichler R."/>
            <person name="Goudeau D."/>
            <person name="Malmstrom R."/>
            <person name="Brazelton W.J."/>
            <person name="Woyke T."/>
            <person name="Hallam S.J."/>
            <person name="Tyson G.W."/>
            <person name="Wegener G."/>
            <person name="Boetius A."/>
            <person name="Orphan V."/>
        </authorList>
    </citation>
    <scope>NUCLEOTIDE SEQUENCE</scope>
</reference>
<dbReference type="SUPFAM" id="SSF56219">
    <property type="entry name" value="DNase I-like"/>
    <property type="match status" value="1"/>
</dbReference>
<evidence type="ECO:0008006" key="2">
    <source>
        <dbReference type="Google" id="ProtNLM"/>
    </source>
</evidence>
<dbReference type="AlphaFoldDB" id="A0A7G9Z754"/>
<protein>
    <recommendedName>
        <fullName evidence="2">Endonuclease/exonuclease/phosphatase domain-containing protein</fullName>
    </recommendedName>
</protein>
<gene>
    <name evidence="1" type="ORF">GIJIEOGM_00029</name>
</gene>
<proteinExistence type="predicted"/>
<dbReference type="Gene3D" id="3.60.10.10">
    <property type="entry name" value="Endonuclease/exonuclease/phosphatase"/>
    <property type="match status" value="1"/>
</dbReference>
<dbReference type="InterPro" id="IPR036691">
    <property type="entry name" value="Endo/exonu/phosph_ase_sf"/>
</dbReference>
<accession>A0A7G9Z754</accession>
<name>A0A7G9Z754_9EURY</name>
<dbReference type="EMBL" id="MT631644">
    <property type="protein sequence ID" value="QNO56088.1"/>
    <property type="molecule type" value="Genomic_DNA"/>
</dbReference>
<organism evidence="1">
    <name type="scientific">Candidatus Methanophaga sp. ANME-1 ERB7</name>
    <dbReference type="NCBI Taxonomy" id="2759913"/>
    <lineage>
        <taxon>Archaea</taxon>
        <taxon>Methanobacteriati</taxon>
        <taxon>Methanobacteriota</taxon>
        <taxon>Stenosarchaea group</taxon>
        <taxon>Methanomicrobia</taxon>
        <taxon>Candidatus Methanophagales</taxon>
        <taxon>Candidatus Methanophagaceae</taxon>
        <taxon>Candidatus Methanophaga</taxon>
    </lineage>
</organism>
<evidence type="ECO:0000313" key="1">
    <source>
        <dbReference type="EMBL" id="QNO56088.1"/>
    </source>
</evidence>
<sequence length="217" mass="25207">MNEIDADFYFFQEARPSKKIRDDKEHLVWNAIGGNRPWGSGIYSRKDKLNEEIIKTEFKGVFSIANTIIEDKKLTLISLYGLMESNGPTKGYAITNLHKMLSDLTCIFNGHIDGKRSIVLGGDLNASIQWDPMQKNNSHKIFFDRLEDFNLNDCFKLSNKEFPVQTLRHPNSKINWQNDYFFISKKLSKKLLNCEIIDNDKNRKYSDHNPVIITLEI</sequence>